<evidence type="ECO:0000313" key="17">
    <source>
        <dbReference type="Proteomes" id="UP001195660"/>
    </source>
</evidence>
<dbReference type="EMBL" id="WOFE01000001">
    <property type="protein sequence ID" value="MBM5570460.1"/>
    <property type="molecule type" value="Genomic_DNA"/>
</dbReference>
<evidence type="ECO:0000259" key="15">
    <source>
        <dbReference type="Pfam" id="PF09317"/>
    </source>
</evidence>
<keyword evidence="8" id="KW-0274">FAD</keyword>
<feature type="transmembrane region" description="Helical" evidence="12">
    <location>
        <begin position="42"/>
        <end position="61"/>
    </location>
</feature>
<keyword evidence="12" id="KW-0812">Transmembrane</keyword>
<keyword evidence="9 16" id="KW-0560">Oxidoreductase</keyword>
<keyword evidence="12" id="KW-1133">Transmembrane helix</keyword>
<evidence type="ECO:0000256" key="4">
    <source>
        <dbReference type="ARBA" id="ARBA00012033"/>
    </source>
</evidence>
<feature type="domain" description="Acyl-CoA dehydrogenase/oxidase C-terminal" evidence="13">
    <location>
        <begin position="368"/>
        <end position="514"/>
    </location>
</feature>
<evidence type="ECO:0000256" key="9">
    <source>
        <dbReference type="ARBA" id="ARBA00023002"/>
    </source>
</evidence>
<dbReference type="Pfam" id="PF09317">
    <property type="entry name" value="ACDH_C"/>
    <property type="match status" value="1"/>
</dbReference>
<dbReference type="NCBIfam" id="NF007000">
    <property type="entry name" value="PRK09463.1"/>
    <property type="match status" value="1"/>
</dbReference>
<evidence type="ECO:0000256" key="12">
    <source>
        <dbReference type="SAM" id="Phobius"/>
    </source>
</evidence>
<dbReference type="Proteomes" id="UP001195660">
    <property type="component" value="Unassembled WGS sequence"/>
</dbReference>
<evidence type="ECO:0000256" key="5">
    <source>
        <dbReference type="ARBA" id="ARBA00012040"/>
    </source>
</evidence>
<name>A0ABS2C9W2_9NEIS</name>
<dbReference type="InterPro" id="IPR015396">
    <property type="entry name" value="FadE_C"/>
</dbReference>
<dbReference type="Pfam" id="PF00441">
    <property type="entry name" value="Acyl-CoA_dh_1"/>
    <property type="match status" value="1"/>
</dbReference>
<evidence type="ECO:0000256" key="2">
    <source>
        <dbReference type="ARBA" id="ARBA00005005"/>
    </source>
</evidence>
<comment type="catalytic activity">
    <reaction evidence="11">
        <text>a long-chain 2,3-saturated fatty acyl-CoA + oxidized [electron-transfer flavoprotein] + H(+) = a long-chain (2E)-enoyl-CoA + reduced [electron-transfer flavoprotein]</text>
        <dbReference type="Rhea" id="RHEA:17721"/>
        <dbReference type="Rhea" id="RHEA-COMP:10685"/>
        <dbReference type="Rhea" id="RHEA-COMP:10686"/>
        <dbReference type="ChEBI" id="CHEBI:15378"/>
        <dbReference type="ChEBI" id="CHEBI:57692"/>
        <dbReference type="ChEBI" id="CHEBI:58307"/>
        <dbReference type="ChEBI" id="CHEBI:83721"/>
        <dbReference type="ChEBI" id="CHEBI:83727"/>
        <dbReference type="EC" id="1.3.8.8"/>
    </reaction>
</comment>
<evidence type="ECO:0000256" key="1">
    <source>
        <dbReference type="ARBA" id="ARBA00001974"/>
    </source>
</evidence>
<dbReference type="SUPFAM" id="SSF47203">
    <property type="entry name" value="Acyl-CoA dehydrogenase C-terminal domain-like"/>
    <property type="match status" value="1"/>
</dbReference>
<dbReference type="SUPFAM" id="SSF56645">
    <property type="entry name" value="Acyl-CoA dehydrogenase NM domain-like"/>
    <property type="match status" value="1"/>
</dbReference>
<evidence type="ECO:0000256" key="8">
    <source>
        <dbReference type="ARBA" id="ARBA00022827"/>
    </source>
</evidence>
<accession>A0ABS2C9W2</accession>
<evidence type="ECO:0000313" key="16">
    <source>
        <dbReference type="EMBL" id="MBM5570460.1"/>
    </source>
</evidence>
<dbReference type="NCBIfam" id="NF009586">
    <property type="entry name" value="PRK13026.1"/>
    <property type="match status" value="1"/>
</dbReference>
<dbReference type="InterPro" id="IPR009075">
    <property type="entry name" value="AcylCo_DH/oxidase_C"/>
</dbReference>
<dbReference type="InterPro" id="IPR037069">
    <property type="entry name" value="AcylCoA_DH/ox_N_sf"/>
</dbReference>
<keyword evidence="7" id="KW-0285">Flavoprotein</keyword>
<dbReference type="InterPro" id="IPR036250">
    <property type="entry name" value="AcylCo_DH-like_C"/>
</dbReference>
<proteinExistence type="inferred from homology"/>
<protein>
    <recommendedName>
        <fullName evidence="6">Acyl-coenzyme A dehydrogenase</fullName>
        <ecNumber evidence="4">1.3.8.7</ecNumber>
        <ecNumber evidence="5">1.3.8.8</ecNumber>
    </recommendedName>
</protein>
<feature type="domain" description="Acyl-CoA dehydrogenase C-terminal bacterial-type" evidence="15">
    <location>
        <begin position="522"/>
        <end position="801"/>
    </location>
</feature>
<evidence type="ECO:0000256" key="6">
    <source>
        <dbReference type="ARBA" id="ARBA00020144"/>
    </source>
</evidence>
<feature type="domain" description="Acyl-CoA dehydrogenase/oxidase N-terminal" evidence="14">
    <location>
        <begin position="140"/>
        <end position="234"/>
    </location>
</feature>
<comment type="catalytic activity">
    <reaction evidence="10">
        <text>a medium-chain 2,3-saturated fatty acyl-CoA + oxidized [electron-transfer flavoprotein] + H(+) = a medium-chain (2E)-enoyl-CoA + reduced [electron-transfer flavoprotein]</text>
        <dbReference type="Rhea" id="RHEA:14477"/>
        <dbReference type="Rhea" id="RHEA-COMP:10685"/>
        <dbReference type="Rhea" id="RHEA-COMP:10686"/>
        <dbReference type="ChEBI" id="CHEBI:15378"/>
        <dbReference type="ChEBI" id="CHEBI:57692"/>
        <dbReference type="ChEBI" id="CHEBI:58307"/>
        <dbReference type="ChEBI" id="CHEBI:83723"/>
        <dbReference type="ChEBI" id="CHEBI:83726"/>
        <dbReference type="EC" id="1.3.8.7"/>
    </reaction>
</comment>
<dbReference type="Gene3D" id="1.10.540.10">
    <property type="entry name" value="Acyl-CoA dehydrogenase/oxidase, N-terminal domain"/>
    <property type="match status" value="1"/>
</dbReference>
<dbReference type="GO" id="GO:0016491">
    <property type="term" value="F:oxidoreductase activity"/>
    <property type="evidence" value="ECO:0007669"/>
    <property type="project" value="UniProtKB-KW"/>
</dbReference>
<dbReference type="PANTHER" id="PTHR48083:SF33">
    <property type="entry name" value="ACYL-COENZYME A DEHYDROGENASE"/>
    <property type="match status" value="1"/>
</dbReference>
<evidence type="ECO:0000256" key="10">
    <source>
        <dbReference type="ARBA" id="ARBA00047882"/>
    </source>
</evidence>
<evidence type="ECO:0000259" key="13">
    <source>
        <dbReference type="Pfam" id="PF00441"/>
    </source>
</evidence>
<evidence type="ECO:0000256" key="11">
    <source>
        <dbReference type="ARBA" id="ARBA00049247"/>
    </source>
</evidence>
<keyword evidence="17" id="KW-1185">Reference proteome</keyword>
<comment type="pathway">
    <text evidence="2">Lipid metabolism; fatty acid beta-oxidation.</text>
</comment>
<dbReference type="InterPro" id="IPR009100">
    <property type="entry name" value="AcylCoA_DH/oxidase_NM_dom_sf"/>
</dbReference>
<evidence type="ECO:0000259" key="14">
    <source>
        <dbReference type="Pfam" id="PF02771"/>
    </source>
</evidence>
<dbReference type="Pfam" id="PF02771">
    <property type="entry name" value="Acyl-CoA_dh_N"/>
    <property type="match status" value="1"/>
</dbReference>
<organism evidence="16 17">
    <name type="scientific">Deefgea chitinilytica</name>
    <dbReference type="NCBI Taxonomy" id="570276"/>
    <lineage>
        <taxon>Bacteria</taxon>
        <taxon>Pseudomonadati</taxon>
        <taxon>Pseudomonadota</taxon>
        <taxon>Betaproteobacteria</taxon>
        <taxon>Neisseriales</taxon>
        <taxon>Chitinibacteraceae</taxon>
        <taxon>Deefgea</taxon>
    </lineage>
</organism>
<dbReference type="InterPro" id="IPR013786">
    <property type="entry name" value="AcylCoA_DH/ox_N"/>
</dbReference>
<dbReference type="EC" id="1.3.8.7" evidence="4"/>
<reference evidence="16 17" key="1">
    <citation type="submission" date="2019-11" db="EMBL/GenBank/DDBJ databases">
        <title>Novel Deefgea species.</title>
        <authorList>
            <person name="Han J.-H."/>
        </authorList>
    </citation>
    <scope>NUCLEOTIDE SEQUENCE [LARGE SCALE GENOMIC DNA]</scope>
    <source>
        <strain evidence="16 17">LMG 24817</strain>
    </source>
</reference>
<comment type="cofactor">
    <cofactor evidence="1">
        <name>FAD</name>
        <dbReference type="ChEBI" id="CHEBI:57692"/>
    </cofactor>
</comment>
<evidence type="ECO:0000256" key="3">
    <source>
        <dbReference type="ARBA" id="ARBA00009347"/>
    </source>
</evidence>
<dbReference type="Gene3D" id="1.20.140.10">
    <property type="entry name" value="Butyryl-CoA Dehydrogenase, subunit A, domain 3"/>
    <property type="match status" value="1"/>
</dbReference>
<dbReference type="RefSeq" id="WP_203569761.1">
    <property type="nucleotide sequence ID" value="NZ_WOFE01000001.1"/>
</dbReference>
<dbReference type="EC" id="1.3.8.8" evidence="5"/>
<dbReference type="InterPro" id="IPR046373">
    <property type="entry name" value="Acyl-CoA_Oxase/DH_mid-dom_sf"/>
</dbReference>
<evidence type="ECO:0000256" key="7">
    <source>
        <dbReference type="ARBA" id="ARBA00022630"/>
    </source>
</evidence>
<gene>
    <name evidence="16" type="ORF">GM173_02580</name>
</gene>
<comment type="caution">
    <text evidence="16">The sequence shown here is derived from an EMBL/GenBank/DDBJ whole genome shotgun (WGS) entry which is preliminary data.</text>
</comment>
<comment type="similarity">
    <text evidence="3">Belongs to the acyl-CoA dehydrogenase family.</text>
</comment>
<keyword evidence="12" id="KW-0472">Membrane</keyword>
<dbReference type="Gene3D" id="2.40.110.10">
    <property type="entry name" value="Butyryl-CoA Dehydrogenase, subunit A, domain 2"/>
    <property type="match status" value="1"/>
</dbReference>
<dbReference type="PANTHER" id="PTHR48083">
    <property type="entry name" value="MEDIUM-CHAIN SPECIFIC ACYL-COA DEHYDROGENASE, MITOCHONDRIAL-RELATED"/>
    <property type="match status" value="1"/>
</dbReference>
<dbReference type="InterPro" id="IPR050741">
    <property type="entry name" value="Acyl-CoA_dehydrogenase"/>
</dbReference>
<sequence>MSILICIIAVVVLLGVLAYLRAPLWWSSLLLLIGAGYAVLQQGAHPAMAGILLVALLVLNLKPIRRAILTGPLFAVFRKITPPMSQTEQEAVDAGTVWWDRDLFSGKPDFAKLHQYAAPKLSAEEEAFLNGPTEQLCEMLNDWEITQKRKDLSPEAWDFIKKNGFLGLIIKKEFGGKEFSNYAHARVVTKIATRSGSAAVTVMVPNSLGPGELLQHYGTPEQKNYYLPRLAVGEEIPCFALTSPEAGSDAGGIPDFGVVARGSYTDPRTGVFHDNVLGIRLTWEKRYITLGPVATILGLAFKLYDPEHLLGEQEDIGITCALIPTTHEGVEIGRRHYPGTSAFQNGPNWGKDVFIPMDWVIGGQDFVGKGWKMLVECLSVGRCISLPAMSVATGMLSSYTTGAYARIRSQFGLSIGRFEGVDEALGRIGGYTYQMDAAQRLALTALDSGEKPSVISGILKYHNTEKMRKSLNDAMDVHGGKAVCIGPRNYLALGYHAIPVAITVEGANILTRSMIIFGQGAIRSHPFVLRELKAAMNKDLVAFDDAVIGHIGFAISNMVRSFWLGLTGARFVTAPVEGPTAQNYRDIVRFSSAFAFLADTGMATLGGSLKFKEKLSARLGDMLSNLYIATAALKKFHDDGQPKEDRPLVRWAVETALYDCQEAMHGFLANHPNRFVAWFARRVVFPCGMTLAQPADRVGTRIARNLMEPSASRDRLVQFMYRSKDEADSVGVLEHALKAVIATEGIESKLRRAQRDGQLKSITAKARLQEALSLGLITAEEHSEIVRARRLKREVIMVDDFDANLETADVDAIHRSIV</sequence>